<dbReference type="SMART" id="SM00457">
    <property type="entry name" value="MACPF"/>
    <property type="match status" value="1"/>
</dbReference>
<dbReference type="GO" id="GO:0002250">
    <property type="term" value="P:adaptive immune response"/>
    <property type="evidence" value="ECO:0007669"/>
    <property type="project" value="UniProtKB-KW"/>
</dbReference>
<feature type="transmembrane region" description="Helical" evidence="2">
    <location>
        <begin position="728"/>
        <end position="748"/>
    </location>
</feature>
<dbReference type="RefSeq" id="XP_066923604.1">
    <property type="nucleotide sequence ID" value="XM_067067503.1"/>
</dbReference>
<proteinExistence type="predicted"/>
<evidence type="ECO:0000256" key="3">
    <source>
        <dbReference type="SAM" id="SignalP"/>
    </source>
</evidence>
<feature type="domain" description="MACPF" evidence="4">
    <location>
        <begin position="57"/>
        <end position="375"/>
    </location>
</feature>
<name>A0A7M5UTD2_9CNID</name>
<dbReference type="GO" id="GO:0045087">
    <property type="term" value="P:innate immune response"/>
    <property type="evidence" value="ECO:0007669"/>
    <property type="project" value="UniProtKB-KW"/>
</dbReference>
<dbReference type="OrthoDB" id="5950457at2759"/>
<evidence type="ECO:0000256" key="1">
    <source>
        <dbReference type="SAM" id="MobiDB-lite"/>
    </source>
</evidence>
<keyword evidence="6" id="KW-1185">Reference proteome</keyword>
<dbReference type="PROSITE" id="PS51412">
    <property type="entry name" value="MACPF_2"/>
    <property type="match status" value="1"/>
</dbReference>
<evidence type="ECO:0000256" key="2">
    <source>
        <dbReference type="SAM" id="Phobius"/>
    </source>
</evidence>
<evidence type="ECO:0000259" key="4">
    <source>
        <dbReference type="PROSITE" id="PS51412"/>
    </source>
</evidence>
<dbReference type="Pfam" id="PF01823">
    <property type="entry name" value="MACPF"/>
    <property type="match status" value="1"/>
</dbReference>
<reference evidence="5" key="1">
    <citation type="submission" date="2021-01" db="UniProtKB">
        <authorList>
            <consortium name="EnsemblMetazoa"/>
        </authorList>
    </citation>
    <scope>IDENTIFICATION</scope>
</reference>
<evidence type="ECO:0000313" key="6">
    <source>
        <dbReference type="Proteomes" id="UP000594262"/>
    </source>
</evidence>
<dbReference type="PANTHER" id="PTHR31463">
    <property type="entry name" value="MACROPHAGE-EXPRESSED GENE 1 PROTEIN"/>
    <property type="match status" value="1"/>
</dbReference>
<keyword evidence="2" id="KW-0472">Membrane</keyword>
<dbReference type="InterPro" id="IPR020864">
    <property type="entry name" value="MACPF"/>
</dbReference>
<organism evidence="5 6">
    <name type="scientific">Clytia hemisphaerica</name>
    <dbReference type="NCBI Taxonomy" id="252671"/>
    <lineage>
        <taxon>Eukaryota</taxon>
        <taxon>Metazoa</taxon>
        <taxon>Cnidaria</taxon>
        <taxon>Hydrozoa</taxon>
        <taxon>Hydroidolina</taxon>
        <taxon>Leptothecata</taxon>
        <taxon>Obeliida</taxon>
        <taxon>Clytiidae</taxon>
        <taxon>Clytia</taxon>
    </lineage>
</organism>
<dbReference type="GeneID" id="136810916"/>
<feature type="region of interest" description="Disordered" evidence="1">
    <location>
        <begin position="701"/>
        <end position="723"/>
    </location>
</feature>
<accession>A0A7M5UTD2</accession>
<dbReference type="Proteomes" id="UP000594262">
    <property type="component" value="Unplaced"/>
</dbReference>
<keyword evidence="2" id="KW-1133">Transmembrane helix</keyword>
<feature type="region of interest" description="Disordered" evidence="1">
    <location>
        <begin position="758"/>
        <end position="783"/>
    </location>
</feature>
<dbReference type="GO" id="GO:0042742">
    <property type="term" value="P:defense response to bacterium"/>
    <property type="evidence" value="ECO:0007669"/>
    <property type="project" value="TreeGrafter"/>
</dbReference>
<feature type="compositionally biased region" description="Polar residues" evidence="1">
    <location>
        <begin position="773"/>
        <end position="783"/>
    </location>
</feature>
<protein>
    <recommendedName>
        <fullName evidence="4">MACPF domain-containing protein</fullName>
    </recommendedName>
</protein>
<sequence>MQANFLVFALFVSICALSSGSVYLTDNTGKDGGNPQHCQAKGCTSTFRNGNLFPIGDPRNCFLQDNTLVRMEVLPGTGWDNLRNLDMGMVVWKNYSQCLTSEDGKYLIPDETFVVALKESNVELTSEYFDHWNNYTSTTSTSVNAEAHASIFGAGLGGKFSSEYQSVKKSQYEDKAVTTRVQLRHKFYTVQSQPDMQLHPNFKSRLLDISAHLQSNNTKVAQYLADLIVRDYGTHYITRIDAGAILAKIDHVKSSYAKKDDMDKSKITASASASFPFGGASVSTTHTASKEDIDLYQKNIAVSKIKTYGGPPYRANFTTDQWEDGLLNNLVAIDRSGDPLHFTITPQSLPELPEMLTFHLSEFLEKAIESYYKHNSIKGCTNPNSKDFSFQAILDDHSCGKPYNNFTFGGVYQTCQVLGSHDAVCVANFLQKNPKTNDYRCPTGYEPVMVHKRTSPSKCHRVCHRFWFFSWDCHNECGHAEYSTFWCAASGQVPPNSGYIFGGLYNKLMVNPLTGAANCPPKFYPQNFGPENMYVCISDDYELGSQYSIPFAGFFSCTTGNPLALKKKTALESQLHSDGPQNWPKACPQTYTQHLAAVDENCEINYCVKANSLSAHGLAIVRRPPFRSLPKMNRNITIPLTLINDDTGKVWFKSPMDQKWIMATKSTVMEHLADDISDTATDNIKGRAIYNLKSAMERLTPAEKKEAQISKSTGSNKGDSQPVSNGTAVGITIGVIAILLVIVLMVFAKCQRKKKQKGFTEIGAGGSNGPLDSMQTSHDYQAM</sequence>
<keyword evidence="2" id="KW-0812">Transmembrane</keyword>
<feature type="compositionally biased region" description="Polar residues" evidence="1">
    <location>
        <begin position="709"/>
        <end position="723"/>
    </location>
</feature>
<dbReference type="GO" id="GO:0030670">
    <property type="term" value="C:phagocytic vesicle membrane"/>
    <property type="evidence" value="ECO:0007669"/>
    <property type="project" value="UniProtKB-SubCell"/>
</dbReference>
<dbReference type="InterPro" id="IPR039707">
    <property type="entry name" value="MPEG1"/>
</dbReference>
<dbReference type="EnsemblMetazoa" id="CLYHEMT003881.1">
    <property type="protein sequence ID" value="CLYHEMP003881.1"/>
    <property type="gene ID" value="CLYHEMG003881"/>
</dbReference>
<feature type="signal peptide" evidence="3">
    <location>
        <begin position="1"/>
        <end position="20"/>
    </location>
</feature>
<dbReference type="AlphaFoldDB" id="A0A7M5UTD2"/>
<dbReference type="PANTHER" id="PTHR31463:SF1">
    <property type="entry name" value="MACROPHAGE-EXPRESSED GENE 1 PROTEIN"/>
    <property type="match status" value="1"/>
</dbReference>
<dbReference type="CDD" id="cd22579">
    <property type="entry name" value="MPEG1_P2"/>
    <property type="match status" value="1"/>
</dbReference>
<evidence type="ECO:0000313" key="5">
    <source>
        <dbReference type="EnsemblMetazoa" id="CLYHEMP003881.1"/>
    </source>
</evidence>
<keyword evidence="3" id="KW-0732">Signal</keyword>
<feature type="chain" id="PRO_5029504463" description="MACPF domain-containing protein" evidence="3">
    <location>
        <begin position="21"/>
        <end position="783"/>
    </location>
</feature>